<dbReference type="Proteomes" id="UP000027451">
    <property type="component" value="Unassembled WGS sequence"/>
</dbReference>
<proteinExistence type="predicted"/>
<organism evidence="2 3">
    <name type="scientific">Caballeronia zhejiangensis</name>
    <dbReference type="NCBI Taxonomy" id="871203"/>
    <lineage>
        <taxon>Bacteria</taxon>
        <taxon>Pseudomonadati</taxon>
        <taxon>Pseudomonadota</taxon>
        <taxon>Betaproteobacteria</taxon>
        <taxon>Burkholderiales</taxon>
        <taxon>Burkholderiaceae</taxon>
        <taxon>Caballeronia</taxon>
    </lineage>
</organism>
<evidence type="ECO:0000256" key="1">
    <source>
        <dbReference type="SAM" id="MobiDB-lite"/>
    </source>
</evidence>
<evidence type="ECO:0000313" key="3">
    <source>
        <dbReference type="Proteomes" id="UP000027451"/>
    </source>
</evidence>
<accession>A0A656QA26</accession>
<dbReference type="Gene3D" id="3.30.50.20">
    <property type="entry name" value="prophage-derive protein ybcO"/>
    <property type="match status" value="1"/>
</dbReference>
<reference evidence="2 3" key="1">
    <citation type="submission" date="2014-03" db="EMBL/GenBank/DDBJ databases">
        <title>Draft Genome Sequences of Four Burkholderia Strains.</title>
        <authorList>
            <person name="Liu X.Y."/>
            <person name="Li C.X."/>
            <person name="Xu J.H."/>
        </authorList>
    </citation>
    <scope>NUCLEOTIDE SEQUENCE [LARGE SCALE GENOMIC DNA]</scope>
    <source>
        <strain evidence="2 3">OP-1</strain>
    </source>
</reference>
<sequence>MLRRTPMKRSTPLARTPFRQKPAAEKSVARSTFKKKAPKKRPGHNKAMLNACRGQPCYLVYPGICRGAVDAETVVPAHSNEGAHGKGGALKARDEFTIPACWRCHAEHDQGKLFTYEEKVRRWRIGYGEWAPTRARLYGLAYTEIEDVEFMEIE</sequence>
<evidence type="ECO:0008006" key="4">
    <source>
        <dbReference type="Google" id="ProtNLM"/>
    </source>
</evidence>
<comment type="caution">
    <text evidence="2">The sequence shown here is derived from an EMBL/GenBank/DDBJ whole genome shotgun (WGS) entry which is preliminary data.</text>
</comment>
<feature type="region of interest" description="Disordered" evidence="1">
    <location>
        <begin position="1"/>
        <end position="46"/>
    </location>
</feature>
<name>A0A656QA26_9BURK</name>
<gene>
    <name evidence="2" type="ORF">BG60_26220</name>
</gene>
<feature type="compositionally biased region" description="Basic residues" evidence="1">
    <location>
        <begin position="32"/>
        <end position="44"/>
    </location>
</feature>
<protein>
    <recommendedName>
        <fullName evidence="4">Gp74</fullName>
    </recommendedName>
</protein>
<keyword evidence="3" id="KW-1185">Reference proteome</keyword>
<evidence type="ECO:0000313" key="2">
    <source>
        <dbReference type="EMBL" id="KDR25938.1"/>
    </source>
</evidence>
<dbReference type="EMBL" id="JFHD01000040">
    <property type="protein sequence ID" value="KDR25938.1"/>
    <property type="molecule type" value="Genomic_DNA"/>
</dbReference>
<dbReference type="AlphaFoldDB" id="A0A656QA26"/>